<accession>A0A8H3I2T5</accession>
<dbReference type="AlphaFoldDB" id="A0A8H3I2T5"/>
<protein>
    <recommendedName>
        <fullName evidence="3">F-box domain-containing protein</fullName>
    </recommendedName>
</protein>
<name>A0A8H3I2T5_9AGAM</name>
<evidence type="ECO:0000313" key="2">
    <source>
        <dbReference type="Proteomes" id="UP000663827"/>
    </source>
</evidence>
<comment type="caution">
    <text evidence="1">The sequence shown here is derived from an EMBL/GenBank/DDBJ whole genome shotgun (WGS) entry which is preliminary data.</text>
</comment>
<evidence type="ECO:0000313" key="1">
    <source>
        <dbReference type="EMBL" id="CAE7231393.1"/>
    </source>
</evidence>
<organism evidence="1 2">
    <name type="scientific">Rhizoctonia solani</name>
    <dbReference type="NCBI Taxonomy" id="456999"/>
    <lineage>
        <taxon>Eukaryota</taxon>
        <taxon>Fungi</taxon>
        <taxon>Dikarya</taxon>
        <taxon>Basidiomycota</taxon>
        <taxon>Agaricomycotina</taxon>
        <taxon>Agaricomycetes</taxon>
        <taxon>Cantharellales</taxon>
        <taxon>Ceratobasidiaceae</taxon>
        <taxon>Rhizoctonia</taxon>
    </lineage>
</organism>
<sequence>MHNPRYGTQLCRNNTLPGSSLAYVIEIACLKSRLLCEHEHRESVRGPTLSCQISGCSPEVAESLEHSYLSECDPEDTSESNCNKIRKALRLLSTEDEREGIEALSIIGPFGSGDEPLWGFEEHPDTLDAVLVEAEGHLGVFPGCRMGDAFDMGFCKPPGQDDILVSYGGYFFVQTMMLAILEGATQGRVTERRLWRLAMIKEHYKGHDDYVIPGVDYGPIYDYLDQCPWHLGDMDFKQLLRLGNMYSAEDIAEVLRRRGFWMWMRPDRFPINCVDTPLLNINTRGQDLTSSVLYEGIFKLPPEIIQSIALELNTWDIIALASTNKMLYYRILGNKEVRDSLARVCIHKHARWCLPYGEVELKWWNERKGDDALGWDYLRRCWSESHSMRNRRRIWRAAESIEAECDRVEATYEIKL</sequence>
<gene>
    <name evidence="1" type="ORF">RDB_LOCUS187044</name>
</gene>
<reference evidence="1" key="1">
    <citation type="submission" date="2021-01" db="EMBL/GenBank/DDBJ databases">
        <authorList>
            <person name="Kaushik A."/>
        </authorList>
    </citation>
    <scope>NUCLEOTIDE SEQUENCE</scope>
    <source>
        <strain evidence="1">AG5</strain>
    </source>
</reference>
<proteinExistence type="predicted"/>
<evidence type="ECO:0008006" key="3">
    <source>
        <dbReference type="Google" id="ProtNLM"/>
    </source>
</evidence>
<dbReference type="EMBL" id="CAJNJQ010006558">
    <property type="protein sequence ID" value="CAE7231393.1"/>
    <property type="molecule type" value="Genomic_DNA"/>
</dbReference>
<dbReference type="Proteomes" id="UP000663827">
    <property type="component" value="Unassembled WGS sequence"/>
</dbReference>